<accession>A0A3M2MCI2</accession>
<evidence type="ECO:0000259" key="9">
    <source>
        <dbReference type="PROSITE" id="PS50929"/>
    </source>
</evidence>
<gene>
    <name evidence="10" type="ORF">EBO15_02715</name>
</gene>
<dbReference type="PROSITE" id="PS50929">
    <property type="entry name" value="ABC_TM1F"/>
    <property type="match status" value="1"/>
</dbReference>
<dbReference type="InterPro" id="IPR039421">
    <property type="entry name" value="Type_1_exporter"/>
</dbReference>
<dbReference type="PANTHER" id="PTHR43394:SF1">
    <property type="entry name" value="ATP-BINDING CASSETTE SUB-FAMILY B MEMBER 10, MITOCHONDRIAL"/>
    <property type="match status" value="1"/>
</dbReference>
<dbReference type="OrthoDB" id="9806127at2"/>
<dbReference type="InterPro" id="IPR017871">
    <property type="entry name" value="ABC_transporter-like_CS"/>
</dbReference>
<keyword evidence="2 7" id="KW-0812">Transmembrane</keyword>
<evidence type="ECO:0000256" key="4">
    <source>
        <dbReference type="ARBA" id="ARBA00022840"/>
    </source>
</evidence>
<dbReference type="GO" id="GO:0016887">
    <property type="term" value="F:ATP hydrolysis activity"/>
    <property type="evidence" value="ECO:0007669"/>
    <property type="project" value="InterPro"/>
</dbReference>
<keyword evidence="3" id="KW-0547">Nucleotide-binding</keyword>
<dbReference type="Pfam" id="PF00664">
    <property type="entry name" value="ABC_membrane"/>
    <property type="match status" value="1"/>
</dbReference>
<dbReference type="SMART" id="SM00382">
    <property type="entry name" value="AAA"/>
    <property type="match status" value="1"/>
</dbReference>
<comment type="caution">
    <text evidence="10">The sequence shown here is derived from an EMBL/GenBank/DDBJ whole genome shotgun (WGS) entry which is preliminary data.</text>
</comment>
<evidence type="ECO:0000256" key="3">
    <source>
        <dbReference type="ARBA" id="ARBA00022741"/>
    </source>
</evidence>
<dbReference type="PANTHER" id="PTHR43394">
    <property type="entry name" value="ATP-DEPENDENT PERMEASE MDL1, MITOCHONDRIAL"/>
    <property type="match status" value="1"/>
</dbReference>
<evidence type="ECO:0000256" key="1">
    <source>
        <dbReference type="ARBA" id="ARBA00004651"/>
    </source>
</evidence>
<dbReference type="SUPFAM" id="SSF90123">
    <property type="entry name" value="ABC transporter transmembrane region"/>
    <property type="match status" value="1"/>
</dbReference>
<protein>
    <submittedName>
        <fullName evidence="10">ABC transporter ATP-binding protein</fullName>
    </submittedName>
</protein>
<dbReference type="InterPro" id="IPR036640">
    <property type="entry name" value="ABC1_TM_sf"/>
</dbReference>
<feature type="transmembrane region" description="Helical" evidence="7">
    <location>
        <begin position="156"/>
        <end position="176"/>
    </location>
</feature>
<evidence type="ECO:0000256" key="7">
    <source>
        <dbReference type="SAM" id="Phobius"/>
    </source>
</evidence>
<dbReference type="EMBL" id="RFFG01000003">
    <property type="protein sequence ID" value="RMI47434.1"/>
    <property type="molecule type" value="Genomic_DNA"/>
</dbReference>
<evidence type="ECO:0000259" key="8">
    <source>
        <dbReference type="PROSITE" id="PS50893"/>
    </source>
</evidence>
<evidence type="ECO:0000256" key="2">
    <source>
        <dbReference type="ARBA" id="ARBA00022692"/>
    </source>
</evidence>
<organism evidence="10 11">
    <name type="scientific">Actinomadura harenae</name>
    <dbReference type="NCBI Taxonomy" id="2483351"/>
    <lineage>
        <taxon>Bacteria</taxon>
        <taxon>Bacillati</taxon>
        <taxon>Actinomycetota</taxon>
        <taxon>Actinomycetes</taxon>
        <taxon>Streptosporangiales</taxon>
        <taxon>Thermomonosporaceae</taxon>
        <taxon>Actinomadura</taxon>
    </lineage>
</organism>
<dbReference type="GO" id="GO:0005886">
    <property type="term" value="C:plasma membrane"/>
    <property type="evidence" value="ECO:0007669"/>
    <property type="project" value="UniProtKB-SubCell"/>
</dbReference>
<evidence type="ECO:0000313" key="10">
    <source>
        <dbReference type="EMBL" id="RMI47434.1"/>
    </source>
</evidence>
<name>A0A3M2MCI2_9ACTN</name>
<keyword evidence="5 7" id="KW-1133">Transmembrane helix</keyword>
<dbReference type="Proteomes" id="UP000282674">
    <property type="component" value="Unassembled WGS sequence"/>
</dbReference>
<feature type="transmembrane region" description="Helical" evidence="7">
    <location>
        <begin position="21"/>
        <end position="41"/>
    </location>
</feature>
<dbReference type="Gene3D" id="1.20.1560.10">
    <property type="entry name" value="ABC transporter type 1, transmembrane domain"/>
    <property type="match status" value="1"/>
</dbReference>
<dbReference type="Pfam" id="PF00005">
    <property type="entry name" value="ABC_tran"/>
    <property type="match status" value="1"/>
</dbReference>
<dbReference type="SUPFAM" id="SSF52540">
    <property type="entry name" value="P-loop containing nucleoside triphosphate hydrolases"/>
    <property type="match status" value="1"/>
</dbReference>
<keyword evidence="6 7" id="KW-0472">Membrane</keyword>
<dbReference type="GO" id="GO:0005524">
    <property type="term" value="F:ATP binding"/>
    <property type="evidence" value="ECO:0007669"/>
    <property type="project" value="UniProtKB-KW"/>
</dbReference>
<keyword evidence="11" id="KW-1185">Reference proteome</keyword>
<dbReference type="Gene3D" id="3.40.50.300">
    <property type="entry name" value="P-loop containing nucleotide triphosphate hydrolases"/>
    <property type="match status" value="1"/>
</dbReference>
<evidence type="ECO:0000256" key="6">
    <source>
        <dbReference type="ARBA" id="ARBA00023136"/>
    </source>
</evidence>
<reference evidence="10 11" key="1">
    <citation type="submission" date="2018-10" db="EMBL/GenBank/DDBJ databases">
        <title>Isolation from soil.</title>
        <authorList>
            <person name="Hu J."/>
        </authorList>
    </citation>
    <scope>NUCLEOTIDE SEQUENCE [LARGE SCALE GENOMIC DNA]</scope>
    <source>
        <strain evidence="10 11">NEAU-Ht49</strain>
    </source>
</reference>
<evidence type="ECO:0000256" key="5">
    <source>
        <dbReference type="ARBA" id="ARBA00022989"/>
    </source>
</evidence>
<comment type="subcellular location">
    <subcellularLocation>
        <location evidence="1">Cell membrane</location>
        <topology evidence="1">Multi-pass membrane protein</topology>
    </subcellularLocation>
</comment>
<dbReference type="PROSITE" id="PS50893">
    <property type="entry name" value="ABC_TRANSPORTER_2"/>
    <property type="match status" value="1"/>
</dbReference>
<dbReference type="InterPro" id="IPR027417">
    <property type="entry name" value="P-loop_NTPase"/>
</dbReference>
<sequence>MRTAADRLVARTARAGGIWTVLLAVGALGGAVLELLLPFTIGRTLDGLTSGNAVHNRWTAIAAAVVAGIAACEVLTSWTTGVTGAGAAARLRRGLLGRVLGAGPAITRRHPEGDLATRIGLNAEELGQAPAALVTAAALLIPTVGGLVALAVIDPWLLGALVAGLVAITLVLRGFLRATTVHAAGYQRTQSDIASRLMDALTGIRTIAAAGTTDLETRRILAPLPVLREHGLRLWRANARAGVQAGLTVPLLEVAVLVVGGWRLASGALTLGDLYAAARYAVLGASLSGALGQVGQLARSRAAASRVTEVLAEPVVRHGTRRLPLHGPGTLEFRNVAIGTPDGEGLHGIDFTVPSGGATAVVGRSGAGKSLLAALAGRLLDPDEGIVLLDGVALHELSRSELRRAVGYAFERPVLLGETVTDAVALGLPSHTHAHEDHVRNAARAARADTYLERLPSGYATALADAPMSGGERQRLGIARALAQGERLLVLDDATSSLDTVTEREIGAALTSAADGRTRLLVAHRVATAAEADHVVWLDDGRVRAQAPHSDLWRDHPDYRALFADPTASKGADPTASKGTA</sequence>
<feature type="domain" description="ABC transporter" evidence="8">
    <location>
        <begin position="331"/>
        <end position="565"/>
    </location>
</feature>
<feature type="transmembrane region" description="Helical" evidence="7">
    <location>
        <begin position="61"/>
        <end position="88"/>
    </location>
</feature>
<evidence type="ECO:0000313" key="11">
    <source>
        <dbReference type="Proteomes" id="UP000282674"/>
    </source>
</evidence>
<dbReference type="RefSeq" id="WP_122192667.1">
    <property type="nucleotide sequence ID" value="NZ_JBHSKC010000002.1"/>
</dbReference>
<dbReference type="InterPro" id="IPR003439">
    <property type="entry name" value="ABC_transporter-like_ATP-bd"/>
</dbReference>
<proteinExistence type="predicted"/>
<dbReference type="AlphaFoldDB" id="A0A3M2MCI2"/>
<feature type="transmembrane region" description="Helical" evidence="7">
    <location>
        <begin position="131"/>
        <end position="150"/>
    </location>
</feature>
<dbReference type="InterPro" id="IPR003593">
    <property type="entry name" value="AAA+_ATPase"/>
</dbReference>
<dbReference type="PROSITE" id="PS00211">
    <property type="entry name" value="ABC_TRANSPORTER_1"/>
    <property type="match status" value="1"/>
</dbReference>
<feature type="domain" description="ABC transmembrane type-1" evidence="9">
    <location>
        <begin position="21"/>
        <end position="299"/>
    </location>
</feature>
<keyword evidence="4 10" id="KW-0067">ATP-binding</keyword>
<dbReference type="InterPro" id="IPR011527">
    <property type="entry name" value="ABC1_TM_dom"/>
</dbReference>
<dbReference type="GO" id="GO:0015421">
    <property type="term" value="F:ABC-type oligopeptide transporter activity"/>
    <property type="evidence" value="ECO:0007669"/>
    <property type="project" value="TreeGrafter"/>
</dbReference>